<dbReference type="RefSeq" id="XP_041220592.1">
    <property type="nucleotide sequence ID" value="XM_041367987.1"/>
</dbReference>
<keyword evidence="2" id="KW-1185">Reference proteome</keyword>
<dbReference type="AlphaFoldDB" id="A0AAD4HG68"/>
<dbReference type="Proteomes" id="UP001195769">
    <property type="component" value="Unassembled WGS sequence"/>
</dbReference>
<evidence type="ECO:0000313" key="2">
    <source>
        <dbReference type="Proteomes" id="UP001195769"/>
    </source>
</evidence>
<evidence type="ECO:0000313" key="1">
    <source>
        <dbReference type="EMBL" id="KAG1895016.1"/>
    </source>
</evidence>
<protein>
    <submittedName>
        <fullName evidence="1">Uncharacterized protein</fullName>
    </submittedName>
</protein>
<comment type="caution">
    <text evidence="1">The sequence shown here is derived from an EMBL/GenBank/DDBJ whole genome shotgun (WGS) entry which is preliminary data.</text>
</comment>
<organism evidence="1 2">
    <name type="scientific">Suillus fuscotomentosus</name>
    <dbReference type="NCBI Taxonomy" id="1912939"/>
    <lineage>
        <taxon>Eukaryota</taxon>
        <taxon>Fungi</taxon>
        <taxon>Dikarya</taxon>
        <taxon>Basidiomycota</taxon>
        <taxon>Agaricomycotina</taxon>
        <taxon>Agaricomycetes</taxon>
        <taxon>Agaricomycetidae</taxon>
        <taxon>Boletales</taxon>
        <taxon>Suillineae</taxon>
        <taxon>Suillaceae</taxon>
        <taxon>Suillus</taxon>
    </lineage>
</organism>
<accession>A0AAD4HG68</accession>
<reference evidence="1" key="1">
    <citation type="journal article" date="2020" name="New Phytol.">
        <title>Comparative genomics reveals dynamic genome evolution in host specialist ectomycorrhizal fungi.</title>
        <authorList>
            <person name="Lofgren L.A."/>
            <person name="Nguyen N.H."/>
            <person name="Vilgalys R."/>
            <person name="Ruytinx J."/>
            <person name="Liao H.L."/>
            <person name="Branco S."/>
            <person name="Kuo A."/>
            <person name="LaButti K."/>
            <person name="Lipzen A."/>
            <person name="Andreopoulos W."/>
            <person name="Pangilinan J."/>
            <person name="Riley R."/>
            <person name="Hundley H."/>
            <person name="Na H."/>
            <person name="Barry K."/>
            <person name="Grigoriev I.V."/>
            <person name="Stajich J.E."/>
            <person name="Kennedy P.G."/>
        </authorList>
    </citation>
    <scope>NUCLEOTIDE SEQUENCE</scope>
    <source>
        <strain evidence="1">FC203</strain>
    </source>
</reference>
<dbReference type="EMBL" id="JABBWK010000072">
    <property type="protein sequence ID" value="KAG1895016.1"/>
    <property type="molecule type" value="Genomic_DNA"/>
</dbReference>
<proteinExistence type="predicted"/>
<name>A0AAD4HG68_9AGAM</name>
<dbReference type="GeneID" id="64662285"/>
<gene>
    <name evidence="1" type="ORF">F5891DRAFT_1194679</name>
</gene>
<sequence>MPLVHNFTRPTATADIGESRATLLSEIPASDRTNSPHLRALHLTNCAFGEWTTTHGFFAWMGGFMLYFDDKLRVTLTPNELKCFVREGSVEMPIIMEADIED</sequence>